<protein>
    <submittedName>
        <fullName evidence="3">Uncharacterized protein</fullName>
    </submittedName>
</protein>
<gene>
    <name evidence="3" type="ORF">ROHU_002809</name>
</gene>
<dbReference type="EMBL" id="QBIY01007623">
    <property type="protein sequence ID" value="RXN36620.1"/>
    <property type="molecule type" value="Genomic_DNA"/>
</dbReference>
<evidence type="ECO:0000256" key="1">
    <source>
        <dbReference type="SAM" id="Phobius"/>
    </source>
</evidence>
<keyword evidence="2" id="KW-0732">Signal</keyword>
<sequence length="183" mass="20164">MASCKIILLAFIYFLAKSGYTASNEYPANQETSCESLRSPGGYTYKLPPGFPCAENSEQGWYFQNRTFIVDSTTNANGPRPSIVVDVTPQKLTLTVCENLQWQSEECHCVINYTVTDLKHSAARDPQAINNTSDYEQDGNTNGNDLPAGVIALIAIVVAGVFAILIIGIWAKYFRKPKQTDVL</sequence>
<keyword evidence="1" id="KW-1133">Transmembrane helix</keyword>
<dbReference type="AlphaFoldDB" id="A0A498NWQ4"/>
<keyword evidence="1" id="KW-0472">Membrane</keyword>
<dbReference type="Proteomes" id="UP000290572">
    <property type="component" value="Unassembled WGS sequence"/>
</dbReference>
<reference evidence="3 4" key="1">
    <citation type="submission" date="2018-03" db="EMBL/GenBank/DDBJ databases">
        <title>Draft genome sequence of Rohu Carp (Labeo rohita).</title>
        <authorList>
            <person name="Das P."/>
            <person name="Kushwaha B."/>
            <person name="Joshi C.G."/>
            <person name="Kumar D."/>
            <person name="Nagpure N.S."/>
            <person name="Sahoo L."/>
            <person name="Das S.P."/>
            <person name="Bit A."/>
            <person name="Patnaik S."/>
            <person name="Meher P.K."/>
            <person name="Jayasankar P."/>
            <person name="Koringa P.G."/>
            <person name="Patel N.V."/>
            <person name="Hinsu A.T."/>
            <person name="Kumar R."/>
            <person name="Pandey M."/>
            <person name="Agarwal S."/>
            <person name="Srivastava S."/>
            <person name="Singh M."/>
            <person name="Iquebal M.A."/>
            <person name="Jaiswal S."/>
            <person name="Angadi U.B."/>
            <person name="Kumar N."/>
            <person name="Raza M."/>
            <person name="Shah T.M."/>
            <person name="Rai A."/>
            <person name="Jena J.K."/>
        </authorList>
    </citation>
    <scope>NUCLEOTIDE SEQUENCE [LARGE SCALE GENOMIC DNA]</scope>
    <source>
        <strain evidence="3">DASCIFA01</strain>
        <tissue evidence="3">Testis</tissue>
    </source>
</reference>
<evidence type="ECO:0000313" key="3">
    <source>
        <dbReference type="EMBL" id="RXN36620.1"/>
    </source>
</evidence>
<keyword evidence="4" id="KW-1185">Reference proteome</keyword>
<accession>A0A498NWQ4</accession>
<name>A0A498NWQ4_LABRO</name>
<evidence type="ECO:0000313" key="4">
    <source>
        <dbReference type="Proteomes" id="UP000290572"/>
    </source>
</evidence>
<keyword evidence="1" id="KW-0812">Transmembrane</keyword>
<feature type="chain" id="PRO_5019804616" evidence="2">
    <location>
        <begin position="24"/>
        <end position="183"/>
    </location>
</feature>
<comment type="caution">
    <text evidence="3">The sequence shown here is derived from an EMBL/GenBank/DDBJ whole genome shotgun (WGS) entry which is preliminary data.</text>
</comment>
<evidence type="ECO:0000256" key="2">
    <source>
        <dbReference type="SAM" id="SignalP"/>
    </source>
</evidence>
<feature type="transmembrane region" description="Helical" evidence="1">
    <location>
        <begin position="150"/>
        <end position="171"/>
    </location>
</feature>
<feature type="signal peptide" evidence="2">
    <location>
        <begin position="1"/>
        <end position="23"/>
    </location>
</feature>
<organism evidence="3 4">
    <name type="scientific">Labeo rohita</name>
    <name type="common">Indian major carp</name>
    <name type="synonym">Cyprinus rohita</name>
    <dbReference type="NCBI Taxonomy" id="84645"/>
    <lineage>
        <taxon>Eukaryota</taxon>
        <taxon>Metazoa</taxon>
        <taxon>Chordata</taxon>
        <taxon>Craniata</taxon>
        <taxon>Vertebrata</taxon>
        <taxon>Euteleostomi</taxon>
        <taxon>Actinopterygii</taxon>
        <taxon>Neopterygii</taxon>
        <taxon>Teleostei</taxon>
        <taxon>Ostariophysi</taxon>
        <taxon>Cypriniformes</taxon>
        <taxon>Cyprinidae</taxon>
        <taxon>Labeoninae</taxon>
        <taxon>Labeonini</taxon>
        <taxon>Labeo</taxon>
    </lineage>
</organism>
<proteinExistence type="predicted"/>